<keyword evidence="2" id="KW-1185">Reference proteome</keyword>
<organism evidence="1 2">
    <name type="scientific">Armillaria gallica</name>
    <name type="common">Bulbous honey fungus</name>
    <name type="synonym">Armillaria bulbosa</name>
    <dbReference type="NCBI Taxonomy" id="47427"/>
    <lineage>
        <taxon>Eukaryota</taxon>
        <taxon>Fungi</taxon>
        <taxon>Dikarya</taxon>
        <taxon>Basidiomycota</taxon>
        <taxon>Agaricomycotina</taxon>
        <taxon>Agaricomycetes</taxon>
        <taxon>Agaricomycetidae</taxon>
        <taxon>Agaricales</taxon>
        <taxon>Marasmiineae</taxon>
        <taxon>Physalacriaceae</taxon>
        <taxon>Armillaria</taxon>
    </lineage>
</organism>
<dbReference type="InterPro" id="IPR027443">
    <property type="entry name" value="IPNS-like_sf"/>
</dbReference>
<accession>A0A2H3ECX2</accession>
<dbReference type="STRING" id="47427.A0A2H3ECX2"/>
<dbReference type="InParanoid" id="A0A2H3ECX2"/>
<evidence type="ECO:0000313" key="1">
    <source>
        <dbReference type="EMBL" id="PBL00949.1"/>
    </source>
</evidence>
<dbReference type="Gene3D" id="2.60.120.330">
    <property type="entry name" value="B-lactam Antibiotic, Isopenicillin N Synthase, Chain"/>
    <property type="match status" value="1"/>
</dbReference>
<dbReference type="Proteomes" id="UP000217790">
    <property type="component" value="Unassembled WGS sequence"/>
</dbReference>
<dbReference type="SUPFAM" id="SSF51197">
    <property type="entry name" value="Clavaminate synthase-like"/>
    <property type="match status" value="1"/>
</dbReference>
<sequence length="333" mass="36657">MLINRKTEHAFGSNPECLGIIIIKDLPPSYAVYRQRLLTLAYKFAKLDENVREQYTDASSSYSFGWSHGKEIMNGKPDVLKGSYYANPLIDSPSASISVQHRTEWPEYYAQNIWPKPGEKGVEGFEEAFKDLGRFVLDVGCALAAACQPFALSRFSDTSLSLPKLISTSQTTKARLLHYFPPSQNNPLPAEDEPVDSWCGFHLDHSLLTGLTSAMYLSEGDGDFSEPTVVQSPSESSGLYIRTRGGELTKVSIPEGSLAFQTGEALEIATGGKLRATPHCVRVGSGVADSSKISRETFALFMQPDTDQLLSPSVTFGQFSRGVFDEHYEKNTD</sequence>
<proteinExistence type="predicted"/>
<name>A0A2H3ECX2_ARMGA</name>
<reference evidence="2" key="1">
    <citation type="journal article" date="2017" name="Nat. Ecol. Evol.">
        <title>Genome expansion and lineage-specific genetic innovations in the forest pathogenic fungi Armillaria.</title>
        <authorList>
            <person name="Sipos G."/>
            <person name="Prasanna A.N."/>
            <person name="Walter M.C."/>
            <person name="O'Connor E."/>
            <person name="Balint B."/>
            <person name="Krizsan K."/>
            <person name="Kiss B."/>
            <person name="Hess J."/>
            <person name="Varga T."/>
            <person name="Slot J."/>
            <person name="Riley R."/>
            <person name="Boka B."/>
            <person name="Rigling D."/>
            <person name="Barry K."/>
            <person name="Lee J."/>
            <person name="Mihaltcheva S."/>
            <person name="LaButti K."/>
            <person name="Lipzen A."/>
            <person name="Waldron R."/>
            <person name="Moloney N.M."/>
            <person name="Sperisen C."/>
            <person name="Kredics L."/>
            <person name="Vagvoelgyi C."/>
            <person name="Patrignani A."/>
            <person name="Fitzpatrick D."/>
            <person name="Nagy I."/>
            <person name="Doyle S."/>
            <person name="Anderson J.B."/>
            <person name="Grigoriev I.V."/>
            <person name="Gueldener U."/>
            <person name="Muensterkoetter M."/>
            <person name="Nagy L.G."/>
        </authorList>
    </citation>
    <scope>NUCLEOTIDE SEQUENCE [LARGE SCALE GENOMIC DNA]</scope>
    <source>
        <strain evidence="2">Ar21-2</strain>
    </source>
</reference>
<evidence type="ECO:0000313" key="2">
    <source>
        <dbReference type="Proteomes" id="UP000217790"/>
    </source>
</evidence>
<gene>
    <name evidence="1" type="ORF">ARMGADRAFT_402928</name>
</gene>
<dbReference type="PANTHER" id="PTHR48420:SF1">
    <property type="entry name" value="NON-HAEM DIOXYGENASE N-TERMINAL DOMAIN-CONTAINING PROTEIN"/>
    <property type="match status" value="1"/>
</dbReference>
<dbReference type="PANTHER" id="PTHR48420">
    <property type="entry name" value="NON-HAEM DIOXYGENASE N-TERMINAL DOMAIN-CONTAINING PROTEIN"/>
    <property type="match status" value="1"/>
</dbReference>
<dbReference type="OMA" id="ANCAFYT"/>
<dbReference type="AlphaFoldDB" id="A0A2H3ECX2"/>
<dbReference type="OrthoDB" id="438224at2759"/>
<protein>
    <submittedName>
        <fullName evidence="1">Clavaminate synthase-like protein</fullName>
    </submittedName>
</protein>
<dbReference type="EMBL" id="KZ293646">
    <property type="protein sequence ID" value="PBL00949.1"/>
    <property type="molecule type" value="Genomic_DNA"/>
</dbReference>